<dbReference type="EMBL" id="CP039734">
    <property type="protein sequence ID" value="QIR74747.1"/>
    <property type="molecule type" value="Genomic_DNA"/>
</dbReference>
<dbReference type="AlphaFoldDB" id="A0AA92FE66"/>
<organism evidence="2 3">
    <name type="scientific">Sulfurospirillum diekertiae</name>
    <dbReference type="NCBI Taxonomy" id="1854492"/>
    <lineage>
        <taxon>Bacteria</taxon>
        <taxon>Pseudomonadati</taxon>
        <taxon>Campylobacterota</taxon>
        <taxon>Epsilonproteobacteria</taxon>
        <taxon>Campylobacterales</taxon>
        <taxon>Sulfurospirillaceae</taxon>
        <taxon>Sulfurospirillum</taxon>
    </lineage>
</organism>
<evidence type="ECO:0000313" key="3">
    <source>
        <dbReference type="Proteomes" id="UP000502831"/>
    </source>
</evidence>
<dbReference type="RefSeq" id="WP_167748979.1">
    <property type="nucleotide sequence ID" value="NZ_CP039734.2"/>
</dbReference>
<dbReference type="InterPro" id="IPR004919">
    <property type="entry name" value="GmrSD_N"/>
</dbReference>
<reference evidence="2 3" key="1">
    <citation type="journal article" date="2017" name="Environ. Sci. Technol.">
        <title>Organohalide Respiration with Chlorinated Ethenes under Low pH Conditions.</title>
        <authorList>
            <person name="Yang Y."/>
            <person name="Capiro N.L."/>
            <person name="Marcet T.F."/>
            <person name="Yan J."/>
            <person name="Pennell K.D."/>
            <person name="Loffler F.E."/>
        </authorList>
    </citation>
    <scope>NUCLEOTIDE SEQUENCE [LARGE SCALE GENOMIC DNA]</scope>
    <source>
        <strain evidence="2 3">ACSDCE</strain>
    </source>
</reference>
<feature type="domain" description="GmrSD restriction endonucleases N-terminal" evidence="1">
    <location>
        <begin position="53"/>
        <end position="200"/>
    </location>
</feature>
<evidence type="ECO:0000259" key="1">
    <source>
        <dbReference type="Pfam" id="PF03235"/>
    </source>
</evidence>
<name>A0AA92FE66_9BACT</name>
<dbReference type="Proteomes" id="UP000502831">
    <property type="component" value="Chromosome"/>
</dbReference>
<sequence>MQKIQGEVFEIQGIRDILNGQAQLSADLINDKYRRGEIRIITEQARYPIDSITTMLDSKKYKLNPEYQRRKRWDNLRKSRLIESFIMNVPIPPIFLYEVNYSEYEVMDGLQRLTTIYDFYDGQFRLEGLLYWKELNGMTYNELPSEVQKGIDRRYLSSIVLLQETAKNRTEAESLKQIVFERLNSGGEKLEPQEIRNALYNGSFNQKCITLAENKHFKEMWNIVDFNQQPKQASESYRKMEDVELVLRFFAYRFIDKLSGYTVEKFLDEYLKEANKFNNTTIQQLEKLFSETIETVFTIFGKKAFVLPKIKRETSKPTKTVYDPLMQSVAIFILDGKKDLLIQNATILSSAKFADESKIINSEGKALFDGRYNSNIEVSKRILYFNDLINSNI</sequence>
<dbReference type="Pfam" id="PF03235">
    <property type="entry name" value="GmrSD_N"/>
    <property type="match status" value="1"/>
</dbReference>
<evidence type="ECO:0000313" key="2">
    <source>
        <dbReference type="EMBL" id="QIR74747.1"/>
    </source>
</evidence>
<accession>A0AA92FE66</accession>
<dbReference type="PANTHER" id="PTHR39639:SF1">
    <property type="entry name" value="DUF262 DOMAIN-CONTAINING PROTEIN"/>
    <property type="match status" value="1"/>
</dbReference>
<proteinExistence type="predicted"/>
<dbReference type="PANTHER" id="PTHR39639">
    <property type="entry name" value="CHROMOSOME 16, WHOLE GENOME SHOTGUN SEQUENCE"/>
    <property type="match status" value="1"/>
</dbReference>
<protein>
    <submittedName>
        <fullName evidence="2">DUF262 domain-containing protein</fullName>
    </submittedName>
</protein>
<gene>
    <name evidence="2" type="ORF">FA584_00335</name>
</gene>